<dbReference type="PANTHER" id="PTHR11138">
    <property type="entry name" value="METHIONYL-TRNA FORMYLTRANSFERASE"/>
    <property type="match status" value="1"/>
</dbReference>
<keyword evidence="6" id="KW-0648">Protein biosynthesis</keyword>
<comment type="catalytic activity">
    <reaction evidence="7">
        <text>L-methionyl-tRNA(fMet) + (6R)-10-formyltetrahydrofolate = N-formyl-L-methionyl-tRNA(fMet) + (6S)-5,6,7,8-tetrahydrofolate + H(+)</text>
        <dbReference type="Rhea" id="RHEA:24380"/>
        <dbReference type="Rhea" id="RHEA-COMP:9952"/>
        <dbReference type="Rhea" id="RHEA-COMP:9953"/>
        <dbReference type="ChEBI" id="CHEBI:15378"/>
        <dbReference type="ChEBI" id="CHEBI:57453"/>
        <dbReference type="ChEBI" id="CHEBI:78530"/>
        <dbReference type="ChEBI" id="CHEBI:78844"/>
        <dbReference type="ChEBI" id="CHEBI:195366"/>
        <dbReference type="EC" id="2.1.2.9"/>
    </reaction>
</comment>
<evidence type="ECO:0000256" key="1">
    <source>
        <dbReference type="ARBA" id="ARBA00002606"/>
    </source>
</evidence>
<dbReference type="CDD" id="cd08704">
    <property type="entry name" value="Met_tRNA_FMT_C"/>
    <property type="match status" value="1"/>
</dbReference>
<keyword evidence="5 9" id="KW-0808">Transferase</keyword>
<evidence type="ECO:0000313" key="10">
    <source>
        <dbReference type="Proteomes" id="UP000003793"/>
    </source>
</evidence>
<dbReference type="AlphaFoldDB" id="C0BD21"/>
<dbReference type="HOGENOM" id="CLU_033347_4_0_9"/>
<dbReference type="EC" id="2.1.2.9" evidence="3"/>
<dbReference type="EMBL" id="ABVR01000042">
    <property type="protein sequence ID" value="EEG88972.1"/>
    <property type="molecule type" value="Genomic_DNA"/>
</dbReference>
<protein>
    <recommendedName>
        <fullName evidence="4">Methionyl-tRNA formyltransferase</fullName>
        <ecNumber evidence="3">2.1.2.9</ecNumber>
    </recommendedName>
</protein>
<dbReference type="PANTHER" id="PTHR11138:SF5">
    <property type="entry name" value="METHIONYL-TRNA FORMYLTRANSFERASE, MITOCHONDRIAL"/>
    <property type="match status" value="1"/>
</dbReference>
<evidence type="ECO:0000256" key="6">
    <source>
        <dbReference type="ARBA" id="ARBA00022917"/>
    </source>
</evidence>
<dbReference type="Pfam" id="PF02911">
    <property type="entry name" value="Formyl_trans_C"/>
    <property type="match status" value="1"/>
</dbReference>
<evidence type="ECO:0000256" key="3">
    <source>
        <dbReference type="ARBA" id="ARBA00012261"/>
    </source>
</evidence>
<name>C0BD21_9FIRM</name>
<dbReference type="SUPFAM" id="SSF53328">
    <property type="entry name" value="Formyltransferase"/>
    <property type="match status" value="1"/>
</dbReference>
<comment type="similarity">
    <text evidence="2">Belongs to the Fmt family.</text>
</comment>
<gene>
    <name evidence="9" type="ORF">COPCOM_03062</name>
</gene>
<dbReference type="InterPro" id="IPR037022">
    <property type="entry name" value="Formyl_trans_C_sf"/>
</dbReference>
<dbReference type="SUPFAM" id="SSF50486">
    <property type="entry name" value="FMT C-terminal domain-like"/>
    <property type="match status" value="1"/>
</dbReference>
<dbReference type="GO" id="GO:0005829">
    <property type="term" value="C:cytosol"/>
    <property type="evidence" value="ECO:0007669"/>
    <property type="project" value="TreeGrafter"/>
</dbReference>
<evidence type="ECO:0000259" key="8">
    <source>
        <dbReference type="Pfam" id="PF02911"/>
    </source>
</evidence>
<reference evidence="9 10" key="2">
    <citation type="submission" date="2009-03" db="EMBL/GenBank/DDBJ databases">
        <title>Draft genome sequence of Coprococcus comes (ATCC 27758).</title>
        <authorList>
            <person name="Sudarsanam P."/>
            <person name="Ley R."/>
            <person name="Guruge J."/>
            <person name="Turnbaugh P.J."/>
            <person name="Mahowald M."/>
            <person name="Liep D."/>
            <person name="Gordon J."/>
        </authorList>
    </citation>
    <scope>NUCLEOTIDE SEQUENCE [LARGE SCALE GENOMIC DNA]</scope>
    <source>
        <strain evidence="9 10">ATCC 27758</strain>
    </source>
</reference>
<dbReference type="Gene3D" id="3.40.50.170">
    <property type="entry name" value="Formyl transferase, N-terminal domain"/>
    <property type="match status" value="1"/>
</dbReference>
<evidence type="ECO:0000256" key="5">
    <source>
        <dbReference type="ARBA" id="ARBA00022679"/>
    </source>
</evidence>
<dbReference type="GO" id="GO:0004479">
    <property type="term" value="F:methionyl-tRNA formyltransferase activity"/>
    <property type="evidence" value="ECO:0007669"/>
    <property type="project" value="UniProtKB-EC"/>
</dbReference>
<dbReference type="InterPro" id="IPR011034">
    <property type="entry name" value="Formyl_transferase-like_C_sf"/>
</dbReference>
<proteinExistence type="inferred from homology"/>
<sequence>MQMDEGLDTGDMLEKVEITLDKKETGGSLFDKLSAKGATLCVHTLAELEKGTITPQKQGESTTEYAKMLNKKSGEIDWTKTAVEIERLIRGLNPWPSAYTQWEGKTMKIWEAEVEDVVETIDTHEPGTITEVTKHGFKVQTGEGRLAIKSLQIPGKKRMEADAFLRGYHIETGEKLG</sequence>
<dbReference type="Proteomes" id="UP000003793">
    <property type="component" value="Unassembled WGS sequence"/>
</dbReference>
<dbReference type="InterPro" id="IPR036477">
    <property type="entry name" value="Formyl_transf_N_sf"/>
</dbReference>
<dbReference type="InterPro" id="IPR005793">
    <property type="entry name" value="Formyl_trans_C"/>
</dbReference>
<comment type="caution">
    <text evidence="9">The sequence shown here is derived from an EMBL/GenBank/DDBJ whole genome shotgun (WGS) entry which is preliminary data.</text>
</comment>
<feature type="domain" description="Formyl transferase C-terminal" evidence="8">
    <location>
        <begin position="69"/>
        <end position="168"/>
    </location>
</feature>
<reference evidence="9 10" key="1">
    <citation type="submission" date="2009-02" db="EMBL/GenBank/DDBJ databases">
        <authorList>
            <person name="Fulton L."/>
            <person name="Clifton S."/>
            <person name="Fulton B."/>
            <person name="Xu J."/>
            <person name="Minx P."/>
            <person name="Pepin K.H."/>
            <person name="Johnson M."/>
            <person name="Bhonagiri V."/>
            <person name="Nash W.E."/>
            <person name="Mardis E.R."/>
            <person name="Wilson R.K."/>
        </authorList>
    </citation>
    <scope>NUCLEOTIDE SEQUENCE [LARGE SCALE GENOMIC DNA]</scope>
    <source>
        <strain evidence="9 10">ATCC 27758</strain>
    </source>
</reference>
<organism evidence="9 10">
    <name type="scientific">Coprococcus comes ATCC 27758</name>
    <dbReference type="NCBI Taxonomy" id="470146"/>
    <lineage>
        <taxon>Bacteria</taxon>
        <taxon>Bacillati</taxon>
        <taxon>Bacillota</taxon>
        <taxon>Clostridia</taxon>
        <taxon>Lachnospirales</taxon>
        <taxon>Lachnospiraceae</taxon>
        <taxon>Coprococcus</taxon>
    </lineage>
</organism>
<comment type="function">
    <text evidence="1">Attaches a formyl group to the free amino group of methionyl-tRNA(fMet). The formyl group appears to play a dual role in the initiator identity of N-formylmethionyl-tRNA by promoting its recognition by IF2 and preventing the misappropriation of this tRNA by the elongation apparatus.</text>
</comment>
<dbReference type="Gene3D" id="3.10.25.10">
    <property type="entry name" value="Formyl transferase, C-terminal domain"/>
    <property type="match status" value="1"/>
</dbReference>
<evidence type="ECO:0000313" key="9">
    <source>
        <dbReference type="EMBL" id="EEG88972.1"/>
    </source>
</evidence>
<dbReference type="InterPro" id="IPR044135">
    <property type="entry name" value="Met-tRNA-FMT_C"/>
</dbReference>
<accession>C0BD21</accession>
<evidence type="ECO:0000256" key="2">
    <source>
        <dbReference type="ARBA" id="ARBA00010699"/>
    </source>
</evidence>
<evidence type="ECO:0000256" key="7">
    <source>
        <dbReference type="ARBA" id="ARBA00048558"/>
    </source>
</evidence>
<evidence type="ECO:0000256" key="4">
    <source>
        <dbReference type="ARBA" id="ARBA00016014"/>
    </source>
</evidence>